<dbReference type="STRING" id="393003.SAMN05660461_5639"/>
<gene>
    <name evidence="3" type="ORF">SAMN05660461_5639</name>
</gene>
<proteinExistence type="predicted"/>
<sequence length="1408" mass="156266">MNFYSLQVPVFFKHNKKLTKIFLLKTITVSVLLFAGIFAGTAATAQQITLNEKNAPLKKIFNLIKKQGDYIFFYEKGVLDKTAPVTINVSNAGIRDVLEICLKNQPLSYIISGNNIGIKRKTAGAEGASGETAAPAALPDEDILIWGVVVDSVSNPKQGVTVTSISGGSHQKTFAVTNADGTFEVYGQKGDKLVFSAIGHRNVEVKYNGEVSLKVTMKVAPIEMNAVVIDDIDMSRKRIPFTDTIDMTHRTHLNLGQLLQGSIPGLTLQNSSQSQQTLQSIDFTGRGVPVTGTYKPTIAALRAHYNQYQSVYSSTGYPTFDSWINSMKGIDGVRFNYSTSVGNNGLIPQLRGVSGFSGNTSGMLIIIDGFAQDGFPANYPMTNIESVKVIKDPEELTKWGPRATGGIIMITSKRAVKGKLQLSYSSNLNYAAAPRFNRSKLRLASSADIVDYLRSASDSGFMMLANKNDPRVPFSLNPAERIFYDWQAGILSAHDYNTQLDSLGRLSNESQLRQLQQNSFNQNQMLTLSGGSNAWRFRAAGIYNTTRSTALGNYSRMFSLNMNNDFLLFKNKLRAQWYINVSQNTARTGANSDFRSLQPYQLLVDPVSGKYVYDYSTFNPDANTALKKYGYEDYGANVLEDARINSQISKNLQVQSRLNTDWDILPSLRWSTSLQYDLLNGRTENLLDAVSSPARQLVNEYGSPVFDDYGAVTGIDFYVPRGGIMKKSSLKNKDWNLRSALLFNKNFGKHYFSASIGGGGFGNASRSPSYATIYGYNKQTRQGQAVLLPSPDPTAGVLNLFSLPDRYWEGTYGRMVYPNTLLTPAAGDTIISRGLNWNGSFSYSYNDTYILNGKYNTTLSPNYGNPRPYTNLTNYSADATWRLSRQPFFQVPSWITNVALTAGVDGISLPGLPTQITAQRDLQSNWNNYGVWVVNFTQAQQSGQSSYNVYEKLGIGLLEDRYTFDISYNSLRINNNNSGDKTTSGYEIKNYVGANARVRLRQGLLHLYAGYGYSLDGNPQTNMRVAYDIARESYFHAGAISKLLVDFTLQNISAYQGMEIMAGTNAPLSGGGFTMAVNNSFGQLPPTVKNMEVHSTLGLANDRYLFDIRYYQTNTAGLNNFIPVPTDPSTGLGTKISYSEIVKKGVEMYLQIKVLQQKDFKYVITLNGAYNKNIAKDVPLVNFSQTSRYLTGYRNGYSTENLWSYRWAGLDATGSPRIYDAKGQSTASPDSATLASSLVYSGVTRPPFTGGLIQEWDYKGFFLRATLLLNFGHVMREYLPSPSRTQDNSLLIRDRWRKPGDEAFTDIAAMSGNGDEGSTRKFIIQNSTNSIMSADNIRLQEVQIGWQALSGKMLQRYFIKDLTVSLQMLNAALWTSNRLHVDPETVANTGEIELPNTRQYMFTVNMKF</sequence>
<dbReference type="Gene3D" id="2.170.130.10">
    <property type="entry name" value="TonB-dependent receptor, plug domain"/>
    <property type="match status" value="1"/>
</dbReference>
<evidence type="ECO:0000313" key="3">
    <source>
        <dbReference type="EMBL" id="SKD09747.1"/>
    </source>
</evidence>
<dbReference type="EMBL" id="FUZZ01000005">
    <property type="protein sequence ID" value="SKD09747.1"/>
    <property type="molecule type" value="Genomic_DNA"/>
</dbReference>
<keyword evidence="1" id="KW-0472">Membrane</keyword>
<dbReference type="SUPFAM" id="SSF56935">
    <property type="entry name" value="Porins"/>
    <property type="match status" value="1"/>
</dbReference>
<keyword evidence="1" id="KW-0812">Transmembrane</keyword>
<evidence type="ECO:0000313" key="4">
    <source>
        <dbReference type="Proteomes" id="UP000190166"/>
    </source>
</evidence>
<organism evidence="3 4">
    <name type="scientific">Chitinophaga ginsengisegetis</name>
    <dbReference type="NCBI Taxonomy" id="393003"/>
    <lineage>
        <taxon>Bacteria</taxon>
        <taxon>Pseudomonadati</taxon>
        <taxon>Bacteroidota</taxon>
        <taxon>Chitinophagia</taxon>
        <taxon>Chitinophagales</taxon>
        <taxon>Chitinophagaceae</taxon>
        <taxon>Chitinophaga</taxon>
    </lineage>
</organism>
<dbReference type="InterPro" id="IPR012910">
    <property type="entry name" value="Plug_dom"/>
</dbReference>
<accession>A0A1T5PAW4</accession>
<dbReference type="SUPFAM" id="SSF49464">
    <property type="entry name" value="Carboxypeptidase regulatory domain-like"/>
    <property type="match status" value="1"/>
</dbReference>
<keyword evidence="3" id="KW-0675">Receptor</keyword>
<dbReference type="Proteomes" id="UP000190166">
    <property type="component" value="Unassembled WGS sequence"/>
</dbReference>
<dbReference type="RefSeq" id="WP_159454457.1">
    <property type="nucleotide sequence ID" value="NZ_FUZZ01000005.1"/>
</dbReference>
<feature type="domain" description="TonB-dependent receptor plug" evidence="2">
    <location>
        <begin position="325"/>
        <end position="407"/>
    </location>
</feature>
<evidence type="ECO:0000256" key="1">
    <source>
        <dbReference type="SAM" id="Phobius"/>
    </source>
</evidence>
<keyword evidence="4" id="KW-1185">Reference proteome</keyword>
<dbReference type="InterPro" id="IPR037066">
    <property type="entry name" value="Plug_dom_sf"/>
</dbReference>
<protein>
    <submittedName>
        <fullName evidence="3">Outer membrane receptor proteins, mostly Fe transport</fullName>
    </submittedName>
</protein>
<name>A0A1T5PAW4_9BACT</name>
<dbReference type="Pfam" id="PF07715">
    <property type="entry name" value="Plug"/>
    <property type="match status" value="1"/>
</dbReference>
<evidence type="ECO:0000259" key="2">
    <source>
        <dbReference type="Pfam" id="PF07715"/>
    </source>
</evidence>
<feature type="transmembrane region" description="Helical" evidence="1">
    <location>
        <begin position="21"/>
        <end position="43"/>
    </location>
</feature>
<dbReference type="InterPro" id="IPR008969">
    <property type="entry name" value="CarboxyPept-like_regulatory"/>
</dbReference>
<reference evidence="3 4" key="1">
    <citation type="submission" date="2017-02" db="EMBL/GenBank/DDBJ databases">
        <authorList>
            <person name="Peterson S.W."/>
        </authorList>
    </citation>
    <scope>NUCLEOTIDE SEQUENCE [LARGE SCALE GENOMIC DNA]</scope>
    <source>
        <strain evidence="3 4">DSM 18108</strain>
    </source>
</reference>
<keyword evidence="1" id="KW-1133">Transmembrane helix</keyword>